<keyword evidence="3 5" id="KW-0805">Transcription regulation</keyword>
<evidence type="ECO:0000313" key="7">
    <source>
        <dbReference type="EMBL" id="AMC93888.1"/>
    </source>
</evidence>
<evidence type="ECO:0000256" key="2">
    <source>
        <dbReference type="ARBA" id="ARBA00022472"/>
    </source>
</evidence>
<dbReference type="EMBL" id="CP013213">
    <property type="protein sequence ID" value="AMC93888.1"/>
    <property type="molecule type" value="Genomic_DNA"/>
</dbReference>
<feature type="short sequence motif" description="PRPP-binding" evidence="5">
    <location>
        <begin position="98"/>
        <end position="110"/>
    </location>
</feature>
<gene>
    <name evidence="5" type="primary">pyrR</name>
    <name evidence="7" type="ORF">AOC36_07790</name>
</gene>
<evidence type="ECO:0000259" key="6">
    <source>
        <dbReference type="Pfam" id="PF00156"/>
    </source>
</evidence>
<dbReference type="InterPro" id="IPR029057">
    <property type="entry name" value="PRTase-like"/>
</dbReference>
<comment type="subunit">
    <text evidence="5">Homodimer and homohexamer; in equilibrium.</text>
</comment>
<proteinExistence type="inferred from homology"/>
<dbReference type="STRING" id="1514105.AOC36_07790"/>
<dbReference type="InterPro" id="IPR050137">
    <property type="entry name" value="PyrR_bifunctional"/>
</dbReference>
<dbReference type="AlphaFoldDB" id="A0A109UHB1"/>
<comment type="catalytic activity">
    <reaction evidence="5">
        <text>UMP + diphosphate = 5-phospho-alpha-D-ribose 1-diphosphate + uracil</text>
        <dbReference type="Rhea" id="RHEA:13017"/>
        <dbReference type="ChEBI" id="CHEBI:17568"/>
        <dbReference type="ChEBI" id="CHEBI:33019"/>
        <dbReference type="ChEBI" id="CHEBI:57865"/>
        <dbReference type="ChEBI" id="CHEBI:58017"/>
        <dbReference type="EC" id="2.4.2.9"/>
    </reaction>
</comment>
<dbReference type="KEGG" id="erl:AOC36_07790"/>
<name>A0A109UHB1_9FIRM</name>
<dbReference type="FunFam" id="3.40.50.2020:FF:000020">
    <property type="entry name" value="Bifunctional protein PyrR"/>
    <property type="match status" value="1"/>
</dbReference>
<comment type="function">
    <text evidence="5">Also displays a weak uracil phosphoribosyltransferase activity which is not physiologically significant.</text>
</comment>
<dbReference type="Gene3D" id="3.40.50.2020">
    <property type="match status" value="1"/>
</dbReference>
<dbReference type="InterPro" id="IPR000836">
    <property type="entry name" value="PRTase_dom"/>
</dbReference>
<evidence type="ECO:0000256" key="1">
    <source>
        <dbReference type="ARBA" id="ARBA00005565"/>
    </source>
</evidence>
<keyword evidence="4 5" id="KW-0804">Transcription</keyword>
<keyword evidence="8" id="KW-1185">Reference proteome</keyword>
<evidence type="ECO:0000256" key="3">
    <source>
        <dbReference type="ARBA" id="ARBA00023015"/>
    </source>
</evidence>
<dbReference type="PANTHER" id="PTHR11608">
    <property type="entry name" value="BIFUNCTIONAL PROTEIN PYRR"/>
    <property type="match status" value="1"/>
</dbReference>
<keyword evidence="2 5" id="KW-0806">Transcription termination</keyword>
<dbReference type="EC" id="2.4.2.9" evidence="5"/>
<dbReference type="NCBIfam" id="NF003549">
    <property type="entry name" value="PRK05205.1-5"/>
    <property type="match status" value="1"/>
</dbReference>
<comment type="function">
    <text evidence="5">Regulates transcriptional attenuation of the pyrimidine nucleotide (pyr) operon by binding in a uridine-dependent manner to specific sites on pyr mRNA. This disrupts an antiterminator hairpin in the RNA and favors formation of a downstream transcription terminator, leading to a reduced expression of downstream genes.</text>
</comment>
<dbReference type="HAMAP" id="MF_01219">
    <property type="entry name" value="PyrR"/>
    <property type="match status" value="1"/>
</dbReference>
<sequence length="177" mass="19856">MMEKVIMDEVTIQRALTRIAYEIIERNKGIEDLVIVGIKTRGVHIAQRIAHRIGQLENATIPCGILDTTSYRDDLENHQKQSNKPKSTLGLDLTNKEVIVVDDVLFTGRTIRAAMDAIIDCGRPKRIALAVLVDRGHRELPIRADYVGKNIPTSKTETVRVHLKEKDGVDSVVILKQ</sequence>
<evidence type="ECO:0000256" key="4">
    <source>
        <dbReference type="ARBA" id="ARBA00023163"/>
    </source>
</evidence>
<evidence type="ECO:0000256" key="5">
    <source>
        <dbReference type="HAMAP-Rule" id="MF_01219"/>
    </source>
</evidence>
<keyword evidence="5 7" id="KW-0328">Glycosyltransferase</keyword>
<reference evidence="7 8" key="1">
    <citation type="submission" date="2015-10" db="EMBL/GenBank/DDBJ databases">
        <title>Erysipelothrix larvae sp. LV19 isolated from the larval gut of the rhinoceros beetle, Trypoxylus dichotomus.</title>
        <authorList>
            <person name="Lim S."/>
            <person name="Kim B.-C."/>
        </authorList>
    </citation>
    <scope>NUCLEOTIDE SEQUENCE [LARGE SCALE GENOMIC DNA]</scope>
    <source>
        <strain evidence="7 8">LV19</strain>
    </source>
</reference>
<dbReference type="OrthoDB" id="9802227at2"/>
<dbReference type="InterPro" id="IPR023050">
    <property type="entry name" value="PyrR"/>
</dbReference>
<dbReference type="NCBIfam" id="NF003548">
    <property type="entry name" value="PRK05205.1-4"/>
    <property type="match status" value="1"/>
</dbReference>
<dbReference type="PANTHER" id="PTHR11608:SF0">
    <property type="entry name" value="BIFUNCTIONAL PROTEIN PYRR"/>
    <property type="match status" value="1"/>
</dbReference>
<dbReference type="RefSeq" id="WP_067633098.1">
    <property type="nucleotide sequence ID" value="NZ_CP013213.1"/>
</dbReference>
<dbReference type="Proteomes" id="UP000063781">
    <property type="component" value="Chromosome"/>
</dbReference>
<dbReference type="GO" id="GO:0003723">
    <property type="term" value="F:RNA binding"/>
    <property type="evidence" value="ECO:0007669"/>
    <property type="project" value="UniProtKB-UniRule"/>
</dbReference>
<dbReference type="CDD" id="cd06223">
    <property type="entry name" value="PRTases_typeI"/>
    <property type="match status" value="1"/>
</dbReference>
<organism evidence="7 8">
    <name type="scientific">Erysipelothrix larvae</name>
    <dbReference type="NCBI Taxonomy" id="1514105"/>
    <lineage>
        <taxon>Bacteria</taxon>
        <taxon>Bacillati</taxon>
        <taxon>Bacillota</taxon>
        <taxon>Erysipelotrichia</taxon>
        <taxon>Erysipelotrichales</taxon>
        <taxon>Erysipelotrichaceae</taxon>
        <taxon>Erysipelothrix</taxon>
    </lineage>
</organism>
<keyword evidence="5" id="KW-0694">RNA-binding</keyword>
<dbReference type="GO" id="GO:0004845">
    <property type="term" value="F:uracil phosphoribosyltransferase activity"/>
    <property type="evidence" value="ECO:0007669"/>
    <property type="project" value="UniProtKB-UniRule"/>
</dbReference>
<protein>
    <recommendedName>
        <fullName evidence="5">Bifunctional protein PyrR</fullName>
    </recommendedName>
    <domain>
        <recommendedName>
            <fullName evidence="5">Pyrimidine operon regulatory protein</fullName>
        </recommendedName>
    </domain>
    <domain>
        <recommendedName>
            <fullName evidence="5">Uracil phosphoribosyltransferase</fullName>
            <shortName evidence="5">UPRTase</shortName>
            <ecNumber evidence="5">2.4.2.9</ecNumber>
        </recommendedName>
    </domain>
</protein>
<feature type="domain" description="Phosphoribosyltransferase" evidence="6">
    <location>
        <begin position="12"/>
        <end position="165"/>
    </location>
</feature>
<comment type="similarity">
    <text evidence="1 5">Belongs to the purine/pyrimidine phosphoribosyltransferase family. PyrR subfamily.</text>
</comment>
<accession>A0A109UHB1</accession>
<dbReference type="Pfam" id="PF00156">
    <property type="entry name" value="Pribosyltran"/>
    <property type="match status" value="1"/>
</dbReference>
<evidence type="ECO:0000313" key="8">
    <source>
        <dbReference type="Proteomes" id="UP000063781"/>
    </source>
</evidence>
<dbReference type="SUPFAM" id="SSF53271">
    <property type="entry name" value="PRTase-like"/>
    <property type="match status" value="1"/>
</dbReference>
<keyword evidence="5 7" id="KW-0808">Transferase</keyword>
<dbReference type="GO" id="GO:0006353">
    <property type="term" value="P:DNA-templated transcription termination"/>
    <property type="evidence" value="ECO:0007669"/>
    <property type="project" value="UniProtKB-UniRule"/>
</dbReference>